<dbReference type="Proteomes" id="UP000007880">
    <property type="component" value="Chromosome"/>
</dbReference>
<keyword evidence="3" id="KW-1185">Reference proteome</keyword>
<dbReference type="SUPFAM" id="SSF53756">
    <property type="entry name" value="UDP-Glycosyltransferase/glycogen phosphorylase"/>
    <property type="match status" value="1"/>
</dbReference>
<dbReference type="EMBL" id="AP012337">
    <property type="protein sequence ID" value="BAL98645.1"/>
    <property type="molecule type" value="Genomic_DNA"/>
</dbReference>
<dbReference type="InterPro" id="IPR001296">
    <property type="entry name" value="Glyco_trans_1"/>
</dbReference>
<reference evidence="2 3" key="1">
    <citation type="submission" date="2012-02" db="EMBL/GenBank/DDBJ databases">
        <title>Complete genome sequence of Caldilinea aerophila DSM 14535 (= NBRC 102666).</title>
        <authorList>
            <person name="Oguchi A."/>
            <person name="Hosoyama A."/>
            <person name="Sekine M."/>
            <person name="Fukai R."/>
            <person name="Kato Y."/>
            <person name="Nakamura S."/>
            <person name="Hanada S."/>
            <person name="Yamazaki S."/>
            <person name="Fujita N."/>
        </authorList>
    </citation>
    <scope>NUCLEOTIDE SEQUENCE [LARGE SCALE GENOMIC DNA]</scope>
    <source>
        <strain evidence="3">DSM 14535 / JCM 11387 / NBRC 104270 / STL-6-O1</strain>
    </source>
</reference>
<evidence type="ECO:0000259" key="1">
    <source>
        <dbReference type="Pfam" id="PF00534"/>
    </source>
</evidence>
<proteinExistence type="predicted"/>
<dbReference type="GO" id="GO:0016757">
    <property type="term" value="F:glycosyltransferase activity"/>
    <property type="evidence" value="ECO:0007669"/>
    <property type="project" value="InterPro"/>
</dbReference>
<protein>
    <submittedName>
        <fullName evidence="2">Putative glycosyltransferase</fullName>
    </submittedName>
</protein>
<keyword evidence="2" id="KW-0808">Transferase</keyword>
<name>I0I058_CALAS</name>
<dbReference type="eggNOG" id="COG0438">
    <property type="taxonomic scope" value="Bacteria"/>
</dbReference>
<dbReference type="STRING" id="926550.CLDAP_06060"/>
<organism evidence="2 3">
    <name type="scientific">Caldilinea aerophila (strain DSM 14535 / JCM 11387 / NBRC 104270 / STL-6-O1)</name>
    <dbReference type="NCBI Taxonomy" id="926550"/>
    <lineage>
        <taxon>Bacteria</taxon>
        <taxon>Bacillati</taxon>
        <taxon>Chloroflexota</taxon>
        <taxon>Caldilineae</taxon>
        <taxon>Caldilineales</taxon>
        <taxon>Caldilineaceae</taxon>
        <taxon>Caldilinea</taxon>
    </lineage>
</organism>
<accession>I0I058</accession>
<dbReference type="PANTHER" id="PTHR12526:SF638">
    <property type="entry name" value="SPORE COAT PROTEIN SA"/>
    <property type="match status" value="1"/>
</dbReference>
<evidence type="ECO:0000313" key="2">
    <source>
        <dbReference type="EMBL" id="BAL98645.1"/>
    </source>
</evidence>
<dbReference type="KEGG" id="cap:CLDAP_06060"/>
<gene>
    <name evidence="2" type="ordered locus">CLDAP_06060</name>
</gene>
<evidence type="ECO:0000313" key="3">
    <source>
        <dbReference type="Proteomes" id="UP000007880"/>
    </source>
</evidence>
<dbReference type="Gene3D" id="3.40.50.2000">
    <property type="entry name" value="Glycogen Phosphorylase B"/>
    <property type="match status" value="2"/>
</dbReference>
<dbReference type="PANTHER" id="PTHR12526">
    <property type="entry name" value="GLYCOSYLTRANSFERASE"/>
    <property type="match status" value="1"/>
</dbReference>
<feature type="domain" description="Glycosyl transferase family 1" evidence="1">
    <location>
        <begin position="2"/>
        <end position="62"/>
    </location>
</feature>
<dbReference type="Pfam" id="PF00534">
    <property type="entry name" value="Glycos_transf_1"/>
    <property type="match status" value="1"/>
</dbReference>
<dbReference type="AlphaFoldDB" id="I0I058"/>
<dbReference type="HOGENOM" id="CLU_2218176_0_0_0"/>
<sequence>MEGLPTVLLESIASGVPVIATDIPGTREIIEDNVTGLLVPPENPEALANALLQALQSPWKMELLATAALQKVKQRFTIESITKQYTSLFYHLMAGAPKTHEQATLP</sequence>